<evidence type="ECO:0000313" key="2">
    <source>
        <dbReference type="EMBL" id="KZM82850.1"/>
    </source>
</evidence>
<protein>
    <recommendedName>
        <fullName evidence="1">KIB1-4 beta-propeller domain-containing protein</fullName>
    </recommendedName>
</protein>
<dbReference type="PANTHER" id="PTHR44259:SF107">
    <property type="entry name" value="F-BOX PROTEIN SKIP23-LIKE"/>
    <property type="match status" value="1"/>
</dbReference>
<dbReference type="PANTHER" id="PTHR44259">
    <property type="entry name" value="OS07G0183000 PROTEIN-RELATED"/>
    <property type="match status" value="1"/>
</dbReference>
<evidence type="ECO:0000259" key="1">
    <source>
        <dbReference type="Pfam" id="PF03478"/>
    </source>
</evidence>
<dbReference type="Gramene" id="KZM82850">
    <property type="protein sequence ID" value="KZM82850"/>
    <property type="gene ID" value="DCAR_030419"/>
</dbReference>
<dbReference type="InterPro" id="IPR050942">
    <property type="entry name" value="F-box_BR-signaling"/>
</dbReference>
<comment type="caution">
    <text evidence="2">The sequence shown here is derived from an EMBL/GenBank/DDBJ whole genome shotgun (WGS) entry which is preliminary data.</text>
</comment>
<dbReference type="AlphaFoldDB" id="A0A175YI13"/>
<accession>A0A175YI13</accession>
<organism evidence="2">
    <name type="scientific">Daucus carota subsp. sativus</name>
    <name type="common">Carrot</name>
    <dbReference type="NCBI Taxonomy" id="79200"/>
    <lineage>
        <taxon>Eukaryota</taxon>
        <taxon>Viridiplantae</taxon>
        <taxon>Streptophyta</taxon>
        <taxon>Embryophyta</taxon>
        <taxon>Tracheophyta</taxon>
        <taxon>Spermatophyta</taxon>
        <taxon>Magnoliopsida</taxon>
        <taxon>eudicotyledons</taxon>
        <taxon>Gunneridae</taxon>
        <taxon>Pentapetalae</taxon>
        <taxon>asterids</taxon>
        <taxon>campanulids</taxon>
        <taxon>Apiales</taxon>
        <taxon>Apiaceae</taxon>
        <taxon>Apioideae</taxon>
        <taxon>Scandiceae</taxon>
        <taxon>Daucinae</taxon>
        <taxon>Daucus</taxon>
        <taxon>Daucus sect. Daucus</taxon>
    </lineage>
</organism>
<proteinExistence type="predicted"/>
<dbReference type="OMA" id="QWEEREP"/>
<dbReference type="InterPro" id="IPR005174">
    <property type="entry name" value="KIB1-4_b-propeller"/>
</dbReference>
<sequence length="97" mass="10961">MELQNLDDCLEIPSCNLTIENNIGNQAIFVGRNTSVSISPSETVRPNCIYFTDDRTDCYHRVGGGHDMGIFSMEDQTIEPHFPGKSIHFISPPLWYI</sequence>
<feature type="domain" description="KIB1-4 beta-propeller" evidence="1">
    <location>
        <begin position="21"/>
        <end position="72"/>
    </location>
</feature>
<dbReference type="Pfam" id="PF03478">
    <property type="entry name" value="Beta-prop_KIB1-4"/>
    <property type="match status" value="1"/>
</dbReference>
<dbReference type="EMBL" id="LNRQ01000009">
    <property type="protein sequence ID" value="KZM82850.1"/>
    <property type="molecule type" value="Genomic_DNA"/>
</dbReference>
<name>A0A175YI13_DAUCS</name>
<reference evidence="2" key="1">
    <citation type="journal article" date="2016" name="Nat. Genet.">
        <title>A high-quality carrot genome assembly provides new insights into carotenoid accumulation and asterid genome evolution.</title>
        <authorList>
            <person name="Iorizzo M."/>
            <person name="Ellison S."/>
            <person name="Senalik D."/>
            <person name="Zeng P."/>
            <person name="Satapoomin P."/>
            <person name="Huang J."/>
            <person name="Bowman M."/>
            <person name="Iovene M."/>
            <person name="Sanseverino W."/>
            <person name="Cavagnaro P."/>
            <person name="Yildiz M."/>
            <person name="Macko-Podgorni A."/>
            <person name="Moranska E."/>
            <person name="Grzebelus E."/>
            <person name="Grzebelus D."/>
            <person name="Ashrafi H."/>
            <person name="Zheng Z."/>
            <person name="Cheng S."/>
            <person name="Spooner D."/>
            <person name="Van Deynze A."/>
            <person name="Simon P."/>
        </authorList>
    </citation>
    <scope>NUCLEOTIDE SEQUENCE [LARGE SCALE GENOMIC DNA]</scope>
    <source>
        <tissue evidence="2">Leaf</tissue>
    </source>
</reference>
<gene>
    <name evidence="2" type="ORF">DCAR_030419</name>
</gene>